<dbReference type="EMBL" id="CM047591">
    <property type="protein sequence ID" value="KAI9918302.1"/>
    <property type="molecule type" value="Genomic_DNA"/>
</dbReference>
<keyword evidence="2" id="KW-1185">Reference proteome</keyword>
<comment type="caution">
    <text evidence="1">The sequence shown here is derived from an EMBL/GenBank/DDBJ whole genome shotgun (WGS) entry which is preliminary data.</text>
</comment>
<reference evidence="1 2" key="1">
    <citation type="journal article" date="2022" name="bioRxiv">
        <title>The genome of the oomycete Peronosclerospora sorghi, a cosmopolitan pathogen of maize and sorghum, is inflated with dispersed pseudogenes.</title>
        <authorList>
            <person name="Fletcher K."/>
            <person name="Martin F."/>
            <person name="Isakeit T."/>
            <person name="Cavanaugh K."/>
            <person name="Magill C."/>
            <person name="Michelmore R."/>
        </authorList>
    </citation>
    <scope>NUCLEOTIDE SEQUENCE [LARGE SCALE GENOMIC DNA]</scope>
    <source>
        <strain evidence="1">P6</strain>
    </source>
</reference>
<gene>
    <name evidence="1" type="ORF">PsorP6_012094</name>
</gene>
<accession>A0ACC0WI90</accession>
<organism evidence="1 2">
    <name type="scientific">Peronosclerospora sorghi</name>
    <dbReference type="NCBI Taxonomy" id="230839"/>
    <lineage>
        <taxon>Eukaryota</taxon>
        <taxon>Sar</taxon>
        <taxon>Stramenopiles</taxon>
        <taxon>Oomycota</taxon>
        <taxon>Peronosporomycetes</taxon>
        <taxon>Peronosporales</taxon>
        <taxon>Peronosporaceae</taxon>
        <taxon>Peronosclerospora</taxon>
    </lineage>
</organism>
<proteinExistence type="predicted"/>
<name>A0ACC0WI90_9STRA</name>
<evidence type="ECO:0000313" key="2">
    <source>
        <dbReference type="Proteomes" id="UP001163321"/>
    </source>
</evidence>
<sequence length="236" mass="26898">MFWQNTLRDGSILLVLSAARAQTSSKQIVPTSFLLRYMACWVDCVQFYPTHNNFVEALTQEDVVLLRFREAYTRHLKRAFLCQATLREGTGIYFIQLHLTHSVAQYYPILRNANIKMRDVAVQHAYTSVTLKAFAQVHFILTQSVVEEKSVSAPVFFRVPKRHGTLKNNVSASSNMISSNCEKITANNTTHFDCALFSLVNRVHKLLLHAFYFLPEKALLSVAFGRYVDPFVIGST</sequence>
<protein>
    <submittedName>
        <fullName evidence="1">Uncharacterized protein</fullName>
    </submittedName>
</protein>
<dbReference type="Proteomes" id="UP001163321">
    <property type="component" value="Chromosome 12"/>
</dbReference>
<evidence type="ECO:0000313" key="1">
    <source>
        <dbReference type="EMBL" id="KAI9918302.1"/>
    </source>
</evidence>